<dbReference type="EMBL" id="CP137624">
    <property type="protein sequence ID" value="WPK10286.1"/>
    <property type="molecule type" value="Genomic_DNA"/>
</dbReference>
<sequence>MNCCEKCFKDIELIAIIQGKQRKGNCDICKSKVVYIYDMDTDEGLDVLFDDFLSIYKPKSMLPDSFPNSKLCFLKDELVHNWNMFDLDSTQVYHLLSCLMEKQFPMKIKLLDEPVGIPQLADLDFIANNSILKSYSWEEFVEYIKHENRFHSAHINYDVLDEFLKGLIVTIKKGSKLYRGRISNDKDLKIIEMGAPPQEKATAGRANSEGISHLYLTTHIDTAIREIRPGEQDRVYIGEFILDEDLVIVDLRSLESISVFQGFDKLRYALNLSNIKKISNEISKPVRRNDSKLDYLPTQYIVDYIKSKRIEKEFEHCVGIGFKSTLCHRGHNIMIFNPEILDCNDLTSRVISQVIYN</sequence>
<evidence type="ECO:0000313" key="2">
    <source>
        <dbReference type="EMBL" id="WPK10286.1"/>
    </source>
</evidence>
<proteinExistence type="predicted"/>
<reference evidence="2 3" key="1">
    <citation type="submission" date="2023-09" db="EMBL/GenBank/DDBJ databases">
        <authorList>
            <person name="Page C.A."/>
            <person name="Perez-Diaz I.M."/>
        </authorList>
    </citation>
    <scope>NUCLEOTIDE SEQUENCE [LARGE SCALE GENOMIC DNA]</scope>
    <source>
        <strain evidence="2 3">Ll15</strain>
    </source>
</reference>
<dbReference type="RefSeq" id="WP_319835556.1">
    <property type="nucleotide sequence ID" value="NZ_CP137624.1"/>
</dbReference>
<keyword evidence="3" id="KW-1185">Reference proteome</keyword>
<name>A0ABZ0RSY8_9BACI</name>
<gene>
    <name evidence="2" type="ORF">R6U77_10090</name>
</gene>
<evidence type="ECO:0000313" key="3">
    <source>
        <dbReference type="Proteomes" id="UP001322664"/>
    </source>
</evidence>
<dbReference type="InterPro" id="IPR014914">
    <property type="entry name" value="RES_dom"/>
</dbReference>
<evidence type="ECO:0000259" key="1">
    <source>
        <dbReference type="SMART" id="SM00953"/>
    </source>
</evidence>
<protein>
    <submittedName>
        <fullName evidence="2">RES domain-containing protein</fullName>
    </submittedName>
</protein>
<dbReference type="Proteomes" id="UP001322664">
    <property type="component" value="Chromosome"/>
</dbReference>
<organism evidence="2 3">
    <name type="scientific">Lysinibacillus louembei</name>
    <dbReference type="NCBI Taxonomy" id="1470088"/>
    <lineage>
        <taxon>Bacteria</taxon>
        <taxon>Bacillati</taxon>
        <taxon>Bacillota</taxon>
        <taxon>Bacilli</taxon>
        <taxon>Bacillales</taxon>
        <taxon>Bacillaceae</taxon>
        <taxon>Lysinibacillus</taxon>
    </lineage>
</organism>
<dbReference type="Pfam" id="PF08808">
    <property type="entry name" value="RES"/>
    <property type="match status" value="1"/>
</dbReference>
<feature type="domain" description="RES" evidence="1">
    <location>
        <begin position="189"/>
        <end position="347"/>
    </location>
</feature>
<accession>A0ABZ0RSY8</accession>
<dbReference type="SMART" id="SM00953">
    <property type="entry name" value="RES"/>
    <property type="match status" value="1"/>
</dbReference>